<dbReference type="Proteomes" id="UP001055879">
    <property type="component" value="Linkage Group LG11"/>
</dbReference>
<evidence type="ECO:0000313" key="2">
    <source>
        <dbReference type="Proteomes" id="UP001055879"/>
    </source>
</evidence>
<reference evidence="1 2" key="2">
    <citation type="journal article" date="2022" name="Mol. Ecol. Resour.">
        <title>The genomes of chicory, endive, great burdock and yacon provide insights into Asteraceae paleo-polyploidization history and plant inulin production.</title>
        <authorList>
            <person name="Fan W."/>
            <person name="Wang S."/>
            <person name="Wang H."/>
            <person name="Wang A."/>
            <person name="Jiang F."/>
            <person name="Liu H."/>
            <person name="Zhao H."/>
            <person name="Xu D."/>
            <person name="Zhang Y."/>
        </authorList>
    </citation>
    <scope>NUCLEOTIDE SEQUENCE [LARGE SCALE GENOMIC DNA]</scope>
    <source>
        <strain evidence="2">cv. Niubang</strain>
    </source>
</reference>
<accession>A0ACB8Z706</accession>
<comment type="caution">
    <text evidence="1">The sequence shown here is derived from an EMBL/GenBank/DDBJ whole genome shotgun (WGS) entry which is preliminary data.</text>
</comment>
<evidence type="ECO:0000313" key="1">
    <source>
        <dbReference type="EMBL" id="KAI3693075.1"/>
    </source>
</evidence>
<proteinExistence type="predicted"/>
<protein>
    <submittedName>
        <fullName evidence="1">Uncharacterized protein</fullName>
    </submittedName>
</protein>
<dbReference type="EMBL" id="CM042057">
    <property type="protein sequence ID" value="KAI3693075.1"/>
    <property type="molecule type" value="Genomic_DNA"/>
</dbReference>
<reference evidence="2" key="1">
    <citation type="journal article" date="2022" name="Mol. Ecol. Resour.">
        <title>The genomes of chicory, endive, great burdock and yacon provide insights into Asteraceae palaeo-polyploidization history and plant inulin production.</title>
        <authorList>
            <person name="Fan W."/>
            <person name="Wang S."/>
            <person name="Wang H."/>
            <person name="Wang A."/>
            <person name="Jiang F."/>
            <person name="Liu H."/>
            <person name="Zhao H."/>
            <person name="Xu D."/>
            <person name="Zhang Y."/>
        </authorList>
    </citation>
    <scope>NUCLEOTIDE SEQUENCE [LARGE SCALE GENOMIC DNA]</scope>
    <source>
        <strain evidence="2">cv. Niubang</strain>
    </source>
</reference>
<sequence>MEENGSSSKSIPSNNYKNGGRARNKAIINYRKVAKDQYYCWENSSGQEGFGDGGALVGEFSWPPRSYTCSFCKREFRSAQALGGHMNVHRREKARLRQITPPRYLPPSSQYFSSNSKLLDLNLDPNPNPNFSTCFASNTSSFPTMIPPFTYSSMSPAHLILPSSSSVQPYSSFLPFSAPCPFHHLGPSDIAIFTNMRSEKSDLTSGGVDGVSHENKDMILNKSETSLFADSKLDDSDLELRLGCS</sequence>
<keyword evidence="2" id="KW-1185">Reference proteome</keyword>
<name>A0ACB8Z706_ARCLA</name>
<organism evidence="1 2">
    <name type="scientific">Arctium lappa</name>
    <name type="common">Greater burdock</name>
    <name type="synonym">Lappa major</name>
    <dbReference type="NCBI Taxonomy" id="4217"/>
    <lineage>
        <taxon>Eukaryota</taxon>
        <taxon>Viridiplantae</taxon>
        <taxon>Streptophyta</taxon>
        <taxon>Embryophyta</taxon>
        <taxon>Tracheophyta</taxon>
        <taxon>Spermatophyta</taxon>
        <taxon>Magnoliopsida</taxon>
        <taxon>eudicotyledons</taxon>
        <taxon>Gunneridae</taxon>
        <taxon>Pentapetalae</taxon>
        <taxon>asterids</taxon>
        <taxon>campanulids</taxon>
        <taxon>Asterales</taxon>
        <taxon>Asteraceae</taxon>
        <taxon>Carduoideae</taxon>
        <taxon>Cardueae</taxon>
        <taxon>Arctiinae</taxon>
        <taxon>Arctium</taxon>
    </lineage>
</organism>
<gene>
    <name evidence="1" type="ORF">L6452_32903</name>
</gene>